<comment type="caution">
    <text evidence="2">The sequence shown here is derived from an EMBL/GenBank/DDBJ whole genome shotgun (WGS) entry which is preliminary data.</text>
</comment>
<dbReference type="SUPFAM" id="SSF56112">
    <property type="entry name" value="Protein kinase-like (PK-like)"/>
    <property type="match status" value="1"/>
</dbReference>
<accession>A0A6D2JEM3</accession>
<dbReference type="InterPro" id="IPR000719">
    <property type="entry name" value="Prot_kinase_dom"/>
</dbReference>
<dbReference type="OrthoDB" id="25592at2759"/>
<reference evidence="2" key="1">
    <citation type="submission" date="2020-01" db="EMBL/GenBank/DDBJ databases">
        <authorList>
            <person name="Mishra B."/>
        </authorList>
    </citation>
    <scope>NUCLEOTIDE SEQUENCE [LARGE SCALE GENOMIC DNA]</scope>
</reference>
<dbReference type="GO" id="GO:0004672">
    <property type="term" value="F:protein kinase activity"/>
    <property type="evidence" value="ECO:0007669"/>
    <property type="project" value="InterPro"/>
</dbReference>
<dbReference type="Proteomes" id="UP000467841">
    <property type="component" value="Unassembled WGS sequence"/>
</dbReference>
<dbReference type="AlphaFoldDB" id="A0A6D2JEM3"/>
<dbReference type="SMART" id="SM00220">
    <property type="entry name" value="S_TKc"/>
    <property type="match status" value="1"/>
</dbReference>
<organism evidence="2 3">
    <name type="scientific">Microthlaspi erraticum</name>
    <dbReference type="NCBI Taxonomy" id="1685480"/>
    <lineage>
        <taxon>Eukaryota</taxon>
        <taxon>Viridiplantae</taxon>
        <taxon>Streptophyta</taxon>
        <taxon>Embryophyta</taxon>
        <taxon>Tracheophyta</taxon>
        <taxon>Spermatophyta</taxon>
        <taxon>Magnoliopsida</taxon>
        <taxon>eudicotyledons</taxon>
        <taxon>Gunneridae</taxon>
        <taxon>Pentapetalae</taxon>
        <taxon>rosids</taxon>
        <taxon>malvids</taxon>
        <taxon>Brassicales</taxon>
        <taxon>Brassicaceae</taxon>
        <taxon>Coluteocarpeae</taxon>
        <taxon>Microthlaspi</taxon>
    </lineage>
</organism>
<dbReference type="PROSITE" id="PS50011">
    <property type="entry name" value="PROTEIN_KINASE_DOM"/>
    <property type="match status" value="1"/>
</dbReference>
<dbReference type="InterPro" id="IPR008271">
    <property type="entry name" value="Ser/Thr_kinase_AS"/>
</dbReference>
<keyword evidence="3" id="KW-1185">Reference proteome</keyword>
<dbReference type="GO" id="GO:0007165">
    <property type="term" value="P:signal transduction"/>
    <property type="evidence" value="ECO:0007669"/>
    <property type="project" value="TreeGrafter"/>
</dbReference>
<dbReference type="EMBL" id="CACVBM020001187">
    <property type="protein sequence ID" value="CAA7038155.1"/>
    <property type="molecule type" value="Genomic_DNA"/>
</dbReference>
<evidence type="ECO:0000259" key="1">
    <source>
        <dbReference type="PROSITE" id="PS50011"/>
    </source>
</evidence>
<dbReference type="InterPro" id="IPR011009">
    <property type="entry name" value="Kinase-like_dom_sf"/>
</dbReference>
<sequence length="341" mass="38904">MQAEMEFVKFLGKGSFGSVDLFRYRKPDGSMSYNAVKISDVLHYESLQREFQTLRKLRGNPRIVHCLGDSLFEDFNCHGNKVYKMVMEYAGDGTLTSFMERNRKLSDTIIKDFTRMILQGLVSIHSHGYVHCDLKPDNLLLFPRYDEKTWDCSYDLKISDFGVSIKAGEESDYWGIDSPFVGTPIYMSPESVQYGTVEKALDLWSLGCIVLEMYIGKQPWSGVEFEDLESHLVDNNAPEIPDTVPCDARKFLEKCFASKPDERSSASELLLHPFLTGEKIMAAGGERKPLLLKLKRPLKLETIPVKPPQFKKVRIKPLKVKVKVKIIPPRTIPVSNFVHVQ</sequence>
<dbReference type="PANTHER" id="PTHR48011:SF51">
    <property type="entry name" value="PROTEIN KINASE SUPERFAMILY PROTEIN"/>
    <property type="match status" value="1"/>
</dbReference>
<dbReference type="PROSITE" id="PS00108">
    <property type="entry name" value="PROTEIN_KINASE_ST"/>
    <property type="match status" value="1"/>
</dbReference>
<evidence type="ECO:0000313" key="3">
    <source>
        <dbReference type="Proteomes" id="UP000467841"/>
    </source>
</evidence>
<feature type="domain" description="Protein kinase" evidence="1">
    <location>
        <begin position="5"/>
        <end position="275"/>
    </location>
</feature>
<dbReference type="GO" id="GO:0005524">
    <property type="term" value="F:ATP binding"/>
    <property type="evidence" value="ECO:0007669"/>
    <property type="project" value="InterPro"/>
</dbReference>
<name>A0A6D2JEM3_9BRAS</name>
<evidence type="ECO:0000313" key="2">
    <source>
        <dbReference type="EMBL" id="CAA7038155.1"/>
    </source>
</evidence>
<protein>
    <recommendedName>
        <fullName evidence="1">Protein kinase domain-containing protein</fullName>
    </recommendedName>
</protein>
<dbReference type="Pfam" id="PF00069">
    <property type="entry name" value="Pkinase"/>
    <property type="match status" value="1"/>
</dbReference>
<proteinExistence type="predicted"/>
<dbReference type="Gene3D" id="1.10.510.10">
    <property type="entry name" value="Transferase(Phosphotransferase) domain 1"/>
    <property type="match status" value="1"/>
</dbReference>
<dbReference type="InterPro" id="IPR052751">
    <property type="entry name" value="Plant_MAPKKK"/>
</dbReference>
<dbReference type="PANTHER" id="PTHR48011">
    <property type="entry name" value="CCR4-NOT TRANSCRIPTIONAL COMPLEX SUBUNIT CAF120-RELATED"/>
    <property type="match status" value="1"/>
</dbReference>
<gene>
    <name evidence="2" type="ORF">MERR_LOCUS25390</name>
</gene>